<gene>
    <name evidence="1" type="ORF">V6N11_062335</name>
</gene>
<dbReference type="EMBL" id="JBBPBN010000052">
    <property type="protein sequence ID" value="KAK8991317.1"/>
    <property type="molecule type" value="Genomic_DNA"/>
</dbReference>
<accession>A0ABR2PS96</accession>
<evidence type="ECO:0000313" key="1">
    <source>
        <dbReference type="EMBL" id="KAK8991317.1"/>
    </source>
</evidence>
<proteinExistence type="predicted"/>
<name>A0ABR2PS96_9ROSI</name>
<sequence>MDTCIPHSMETVRELATSRSIIPKPSNRGRMQQHVGELQGVLAELLGLSTLPTFGRSSHRKDIDVSCFVRCVFARYRNIDLMLSSERKVLHYIPLRYIDELPVNRGTKCEHKNRLIRNGCWCIDLLLLTCDSVWSGDKFDHLLSFLRELVSSPSSHKLQQSSMKNKMALKAIKTGPPDLLARLPTEKDGIKPTHIGNTRPHVFSGRNEMRDMQDSAGYKANMDGQQQHEEKTRGPLAHLHVGESIVLDACSSEQSELRTTSRLHYIAPIW</sequence>
<evidence type="ECO:0000313" key="2">
    <source>
        <dbReference type="Proteomes" id="UP001396334"/>
    </source>
</evidence>
<organism evidence="1 2">
    <name type="scientific">Hibiscus sabdariffa</name>
    <name type="common">roselle</name>
    <dbReference type="NCBI Taxonomy" id="183260"/>
    <lineage>
        <taxon>Eukaryota</taxon>
        <taxon>Viridiplantae</taxon>
        <taxon>Streptophyta</taxon>
        <taxon>Embryophyta</taxon>
        <taxon>Tracheophyta</taxon>
        <taxon>Spermatophyta</taxon>
        <taxon>Magnoliopsida</taxon>
        <taxon>eudicotyledons</taxon>
        <taxon>Gunneridae</taxon>
        <taxon>Pentapetalae</taxon>
        <taxon>rosids</taxon>
        <taxon>malvids</taxon>
        <taxon>Malvales</taxon>
        <taxon>Malvaceae</taxon>
        <taxon>Malvoideae</taxon>
        <taxon>Hibiscus</taxon>
    </lineage>
</organism>
<reference evidence="1 2" key="1">
    <citation type="journal article" date="2024" name="G3 (Bethesda)">
        <title>Genome assembly of Hibiscus sabdariffa L. provides insights into metabolisms of medicinal natural products.</title>
        <authorList>
            <person name="Kim T."/>
        </authorList>
    </citation>
    <scope>NUCLEOTIDE SEQUENCE [LARGE SCALE GENOMIC DNA]</scope>
    <source>
        <strain evidence="1">TK-2024</strain>
        <tissue evidence="1">Old leaves</tissue>
    </source>
</reference>
<keyword evidence="2" id="KW-1185">Reference proteome</keyword>
<comment type="caution">
    <text evidence="1">The sequence shown here is derived from an EMBL/GenBank/DDBJ whole genome shotgun (WGS) entry which is preliminary data.</text>
</comment>
<dbReference type="Proteomes" id="UP001396334">
    <property type="component" value="Unassembled WGS sequence"/>
</dbReference>
<protein>
    <submittedName>
        <fullName evidence="1">Uncharacterized protein</fullName>
    </submittedName>
</protein>